<evidence type="ECO:0000256" key="7">
    <source>
        <dbReference type="ARBA" id="ARBA00023125"/>
    </source>
</evidence>
<dbReference type="InterPro" id="IPR023170">
    <property type="entry name" value="HhH_base_excis_C"/>
</dbReference>
<dbReference type="PANTHER" id="PTHR46213:SF13">
    <property type="entry name" value="DEMETER-LIKE PROTEIN 2-RELATED"/>
    <property type="match status" value="1"/>
</dbReference>
<dbReference type="Gene3D" id="1.10.1670.10">
    <property type="entry name" value="Helix-hairpin-Helix base-excision DNA repair enzymes (C-terminal)"/>
    <property type="match status" value="1"/>
</dbReference>
<evidence type="ECO:0000313" key="11">
    <source>
        <dbReference type="EMBL" id="GER34414.1"/>
    </source>
</evidence>
<dbReference type="CDD" id="cd00056">
    <property type="entry name" value="ENDO3c"/>
    <property type="match status" value="1"/>
</dbReference>
<proteinExistence type="inferred from homology"/>
<keyword evidence="7" id="KW-0238">DNA-binding</keyword>
<comment type="caution">
    <text evidence="11">The sequence shown here is derived from an EMBL/GenBank/DDBJ whole genome shotgun (WGS) entry which is preliminary data.</text>
</comment>
<dbReference type="InterPro" id="IPR003651">
    <property type="entry name" value="Endonuclease3_FeS-loop_motif"/>
</dbReference>
<evidence type="ECO:0000256" key="5">
    <source>
        <dbReference type="ARBA" id="ARBA00023004"/>
    </source>
</evidence>
<evidence type="ECO:0000256" key="3">
    <source>
        <dbReference type="ARBA" id="ARBA00005646"/>
    </source>
</evidence>
<dbReference type="Proteomes" id="UP000325081">
    <property type="component" value="Unassembled WGS sequence"/>
</dbReference>
<dbReference type="GO" id="GO:0035514">
    <property type="term" value="F:DNA demethylase activity"/>
    <property type="evidence" value="ECO:0007669"/>
    <property type="project" value="InterPro"/>
</dbReference>
<keyword evidence="12" id="KW-1185">Reference proteome</keyword>
<dbReference type="GO" id="GO:0141166">
    <property type="term" value="P:chromosomal 5-methylcytosine DNA demethylation pathway"/>
    <property type="evidence" value="ECO:0007669"/>
    <property type="project" value="InterPro"/>
</dbReference>
<dbReference type="GO" id="GO:0046872">
    <property type="term" value="F:metal ion binding"/>
    <property type="evidence" value="ECO:0007669"/>
    <property type="project" value="UniProtKB-KW"/>
</dbReference>
<comment type="subcellular location">
    <subcellularLocation>
        <location evidence="2">Nucleus</location>
    </subcellularLocation>
</comment>
<evidence type="ECO:0000256" key="2">
    <source>
        <dbReference type="ARBA" id="ARBA00004123"/>
    </source>
</evidence>
<dbReference type="InterPro" id="IPR028925">
    <property type="entry name" value="RRM_DME"/>
</dbReference>
<evidence type="ECO:0000256" key="4">
    <source>
        <dbReference type="ARBA" id="ARBA00022723"/>
    </source>
</evidence>
<feature type="compositionally biased region" description="Polar residues" evidence="9">
    <location>
        <begin position="936"/>
        <end position="947"/>
    </location>
</feature>
<dbReference type="OrthoDB" id="5607at2759"/>
<evidence type="ECO:0000256" key="6">
    <source>
        <dbReference type="ARBA" id="ARBA00023014"/>
    </source>
</evidence>
<evidence type="ECO:0000256" key="9">
    <source>
        <dbReference type="SAM" id="MobiDB-lite"/>
    </source>
</evidence>
<dbReference type="GO" id="GO:0051539">
    <property type="term" value="F:4 iron, 4 sulfur cluster binding"/>
    <property type="evidence" value="ECO:0007669"/>
    <property type="project" value="InterPro"/>
</dbReference>
<organism evidence="11 12">
    <name type="scientific">Striga asiatica</name>
    <name type="common">Asiatic witchweed</name>
    <name type="synonym">Buchnera asiatica</name>
    <dbReference type="NCBI Taxonomy" id="4170"/>
    <lineage>
        <taxon>Eukaryota</taxon>
        <taxon>Viridiplantae</taxon>
        <taxon>Streptophyta</taxon>
        <taxon>Embryophyta</taxon>
        <taxon>Tracheophyta</taxon>
        <taxon>Spermatophyta</taxon>
        <taxon>Magnoliopsida</taxon>
        <taxon>eudicotyledons</taxon>
        <taxon>Gunneridae</taxon>
        <taxon>Pentapetalae</taxon>
        <taxon>asterids</taxon>
        <taxon>lamiids</taxon>
        <taxon>Lamiales</taxon>
        <taxon>Orobanchaceae</taxon>
        <taxon>Buchnereae</taxon>
        <taxon>Striga</taxon>
    </lineage>
</organism>
<reference evidence="12" key="1">
    <citation type="journal article" date="2019" name="Curr. Biol.">
        <title>Genome Sequence of Striga asiatica Provides Insight into the Evolution of Plant Parasitism.</title>
        <authorList>
            <person name="Yoshida S."/>
            <person name="Kim S."/>
            <person name="Wafula E.K."/>
            <person name="Tanskanen J."/>
            <person name="Kim Y.M."/>
            <person name="Honaas L."/>
            <person name="Yang Z."/>
            <person name="Spallek T."/>
            <person name="Conn C.E."/>
            <person name="Ichihashi Y."/>
            <person name="Cheong K."/>
            <person name="Cui S."/>
            <person name="Der J.P."/>
            <person name="Gundlach H."/>
            <person name="Jiao Y."/>
            <person name="Hori C."/>
            <person name="Ishida J.K."/>
            <person name="Kasahara H."/>
            <person name="Kiba T."/>
            <person name="Kim M.S."/>
            <person name="Koo N."/>
            <person name="Laohavisit A."/>
            <person name="Lee Y.H."/>
            <person name="Lumba S."/>
            <person name="McCourt P."/>
            <person name="Mortimer J.C."/>
            <person name="Mutuku J.M."/>
            <person name="Nomura T."/>
            <person name="Sasaki-Sekimoto Y."/>
            <person name="Seto Y."/>
            <person name="Wang Y."/>
            <person name="Wakatake T."/>
            <person name="Sakakibara H."/>
            <person name="Demura T."/>
            <person name="Yamaguchi S."/>
            <person name="Yoneyama K."/>
            <person name="Manabe R.I."/>
            <person name="Nelson D.C."/>
            <person name="Schulman A.H."/>
            <person name="Timko M.P."/>
            <person name="dePamphilis C.W."/>
            <person name="Choi D."/>
            <person name="Shirasu K."/>
        </authorList>
    </citation>
    <scope>NUCLEOTIDE SEQUENCE [LARGE SCALE GENOMIC DNA]</scope>
    <source>
        <strain evidence="12">cv. UVA1</strain>
    </source>
</reference>
<sequence length="1066" mass="122108">MRYFSFGFILLKEFERKSSGRDINFIIANLEAKSLVRDIHQAVHVTATLFQFAFSLVPSPSHANFHQFSYSTRAPNDIPRIRNEGKRLRKQRHRPKVLDKAKIRKHALTPKHIMPSTPNLFTPKRPANILRPIDQVNVVDSTEKSSRRRIDFDIGYCSPNQSPNVYDRKSNRFTALRVYRRIFKPNECLKNSRKLGPNFPFIFKKHRMRRLKPIVFDKLIMLVNTFPTTREMKIKPVDLDQIMRNRKTRPRTLYQRKSKFPSVTVERAALEKSTLNLTWKARKGRSKTSTRESNLSSFISDLSLLQFSDSFLLRVSAIRVAEEDCSSACVEAQNGGLDVETPLFVGLCGVEDVDLGESQNWDDFTKALVDFATRKVECLNLNVPTQEIMLKHDLNPEREAQEIIPRVDLNPESEDDETKNYWKVERELYEGRFDEFIAILYHIQGSMKYSAWKGSIVDSVVGVFLTQNVGDNLSSGAFMSVRERYPPLHMSEDIGNDGKSEIVIHDSEKVKIALPPSLSSDECGQPLIIENDGNEISSYIESTSGGGKGKNKLNKEPPNWDKLRVKYSQGVSKNRTERTMDSVDWEAVRQATVDEVAKAIMGRGMNNLLARRIKDFLERLVKDHGNIDLEWLRDATPEETKAYLLSIPGLGLKSVECVRLLALQQQAFPVDVNIARVAVRRGWVPLQALPEGVEIHHLNDYPNLDSVQQFLWPRVKHMRHEKLYEVHYHLILFGKTICTKKNPNCSACPFTASCKHYASMSASARPRLKGPQMENSHYQSSESFNQESVVRTSLVMLPNLNIPQNCEPIIEMPDSPVREGTPETDADAVFPLEIEDNNDEEKEMLTLNLSFIEREDDGSKTLITLRPDMASCPRPKLKDVKRLRTEHIVYELPLSHPLLAGFDELDTDDRFRYLLAIWMTDETTGSSQDPKKENNCQESTNSDLNTPSGQIIKYRNELMVQGTILIPCRTANRGSFPLNGTYFQVNEVFADHDSSLRPIDVPREWVWNLRRQPLYCGTSIHSICRGMSMEDISVLFHEELSRTVWRSDQMVKSCIHKWEGSHILGV</sequence>
<dbReference type="SMART" id="SM00478">
    <property type="entry name" value="ENDO3c"/>
    <property type="match status" value="1"/>
</dbReference>
<dbReference type="EMBL" id="BKCP01004883">
    <property type="protein sequence ID" value="GER34414.1"/>
    <property type="molecule type" value="Genomic_DNA"/>
</dbReference>
<dbReference type="InterPro" id="IPR003265">
    <property type="entry name" value="HhH-GPD_domain"/>
</dbReference>
<dbReference type="InterPro" id="IPR044811">
    <property type="entry name" value="DME/ROS1"/>
</dbReference>
<comment type="cofactor">
    <cofactor evidence="1">
        <name>[4Fe-4S] cluster</name>
        <dbReference type="ChEBI" id="CHEBI:49883"/>
    </cofactor>
</comment>
<comment type="similarity">
    <text evidence="3">Belongs to the DNA glycosylase family. DEMETER subfamily.</text>
</comment>
<evidence type="ECO:0000313" key="12">
    <source>
        <dbReference type="Proteomes" id="UP000325081"/>
    </source>
</evidence>
<dbReference type="GO" id="GO:0003677">
    <property type="term" value="F:DNA binding"/>
    <property type="evidence" value="ECO:0007669"/>
    <property type="project" value="UniProtKB-KW"/>
</dbReference>
<feature type="region of interest" description="Disordered" evidence="9">
    <location>
        <begin position="923"/>
        <end position="947"/>
    </location>
</feature>
<dbReference type="GO" id="GO:0005634">
    <property type="term" value="C:nucleus"/>
    <property type="evidence" value="ECO:0007669"/>
    <property type="project" value="UniProtKB-SubCell"/>
</dbReference>
<dbReference type="GO" id="GO:0019104">
    <property type="term" value="F:DNA N-glycosylase activity"/>
    <property type="evidence" value="ECO:0007669"/>
    <property type="project" value="InterPro"/>
</dbReference>
<evidence type="ECO:0000256" key="8">
    <source>
        <dbReference type="ARBA" id="ARBA00023242"/>
    </source>
</evidence>
<keyword evidence="6" id="KW-0411">Iron-sulfur</keyword>
<dbReference type="SUPFAM" id="SSF48150">
    <property type="entry name" value="DNA-glycosylase"/>
    <property type="match status" value="1"/>
</dbReference>
<dbReference type="GO" id="GO:0006284">
    <property type="term" value="P:base-excision repair"/>
    <property type="evidence" value="ECO:0007669"/>
    <property type="project" value="InterPro"/>
</dbReference>
<dbReference type="Pfam" id="PF15628">
    <property type="entry name" value="RRM_DME"/>
    <property type="match status" value="1"/>
</dbReference>
<evidence type="ECO:0000256" key="1">
    <source>
        <dbReference type="ARBA" id="ARBA00001966"/>
    </source>
</evidence>
<keyword evidence="5" id="KW-0408">Iron</keyword>
<dbReference type="PANTHER" id="PTHR46213">
    <property type="entry name" value="TRANSCRIPTIONAL ACTIVATOR DEMETER"/>
    <property type="match status" value="1"/>
</dbReference>
<feature type="domain" description="HhH-GPD" evidence="10">
    <location>
        <begin position="567"/>
        <end position="736"/>
    </location>
</feature>
<keyword evidence="8" id="KW-0539">Nucleus</keyword>
<dbReference type="AlphaFoldDB" id="A0A5A7PNS2"/>
<protein>
    <submittedName>
        <fullName evidence="11">Demeter-like 1</fullName>
    </submittedName>
</protein>
<name>A0A5A7PNS2_STRAF</name>
<dbReference type="InterPro" id="IPR011257">
    <property type="entry name" value="DNA_glycosylase"/>
</dbReference>
<accession>A0A5A7PNS2</accession>
<evidence type="ECO:0000259" key="10">
    <source>
        <dbReference type="SMART" id="SM00478"/>
    </source>
</evidence>
<gene>
    <name evidence="11" type="ORF">STAS_10634</name>
</gene>
<keyword evidence="4" id="KW-0479">Metal-binding</keyword>
<dbReference type="SMART" id="SM00525">
    <property type="entry name" value="FES"/>
    <property type="match status" value="1"/>
</dbReference>